<dbReference type="PROSITE" id="PS00108">
    <property type="entry name" value="PROTEIN_KINASE_ST"/>
    <property type="match status" value="1"/>
</dbReference>
<dbReference type="Pfam" id="PF06271">
    <property type="entry name" value="RDD"/>
    <property type="match status" value="1"/>
</dbReference>
<dbReference type="SMART" id="SM00220">
    <property type="entry name" value="S_TKc"/>
    <property type="match status" value="1"/>
</dbReference>
<comment type="subcellular location">
    <subcellularLocation>
        <location evidence="1">Membrane</location>
        <topology evidence="1">Multi-pass membrane protein</topology>
    </subcellularLocation>
</comment>
<evidence type="ECO:0000256" key="5">
    <source>
        <dbReference type="ARBA" id="ARBA00022989"/>
    </source>
</evidence>
<dbReference type="Pfam" id="PF00069">
    <property type="entry name" value="Pkinase"/>
    <property type="match status" value="1"/>
</dbReference>
<feature type="transmembrane region" description="Helical" evidence="7">
    <location>
        <begin position="372"/>
        <end position="391"/>
    </location>
</feature>
<dbReference type="GO" id="GO:0016020">
    <property type="term" value="C:membrane"/>
    <property type="evidence" value="ECO:0007669"/>
    <property type="project" value="UniProtKB-SubCell"/>
</dbReference>
<dbReference type="GO" id="GO:0005524">
    <property type="term" value="F:ATP binding"/>
    <property type="evidence" value="ECO:0007669"/>
    <property type="project" value="UniProtKB-KW"/>
</dbReference>
<evidence type="ECO:0000256" key="4">
    <source>
        <dbReference type="ARBA" id="ARBA00022840"/>
    </source>
</evidence>
<dbReference type="GO" id="GO:0004674">
    <property type="term" value="F:protein serine/threonine kinase activity"/>
    <property type="evidence" value="ECO:0007669"/>
    <property type="project" value="TreeGrafter"/>
</dbReference>
<dbReference type="InterPro" id="IPR010432">
    <property type="entry name" value="RDD"/>
</dbReference>
<evidence type="ECO:0000256" key="3">
    <source>
        <dbReference type="ARBA" id="ARBA00022741"/>
    </source>
</evidence>
<dbReference type="InterPro" id="IPR011009">
    <property type="entry name" value="Kinase-like_dom_sf"/>
</dbReference>
<evidence type="ECO:0000313" key="10">
    <source>
        <dbReference type="Proteomes" id="UP000271624"/>
    </source>
</evidence>
<feature type="transmembrane region" description="Helical" evidence="7">
    <location>
        <begin position="427"/>
        <end position="446"/>
    </location>
</feature>
<dbReference type="Gene3D" id="1.10.510.10">
    <property type="entry name" value="Transferase(Phosphotransferase) domain 1"/>
    <property type="match status" value="1"/>
</dbReference>
<reference evidence="9" key="1">
    <citation type="submission" date="2018-12" db="EMBL/GenBank/DDBJ databases">
        <authorList>
            <person name="Will S."/>
            <person name="Neumann-Schaal M."/>
            <person name="Henke P."/>
        </authorList>
    </citation>
    <scope>NUCLEOTIDE SEQUENCE</scope>
    <source>
        <strain evidence="9">PCC 7102</strain>
    </source>
</reference>
<keyword evidence="2 7" id="KW-0812">Transmembrane</keyword>
<keyword evidence="5 7" id="KW-1133">Transmembrane helix</keyword>
<evidence type="ECO:0000256" key="7">
    <source>
        <dbReference type="SAM" id="Phobius"/>
    </source>
</evidence>
<evidence type="ECO:0000256" key="6">
    <source>
        <dbReference type="ARBA" id="ARBA00023136"/>
    </source>
</evidence>
<organism evidence="9 10">
    <name type="scientific">Dulcicalothrix desertica PCC 7102</name>
    <dbReference type="NCBI Taxonomy" id="232991"/>
    <lineage>
        <taxon>Bacteria</taxon>
        <taxon>Bacillati</taxon>
        <taxon>Cyanobacteriota</taxon>
        <taxon>Cyanophyceae</taxon>
        <taxon>Nostocales</taxon>
        <taxon>Calotrichaceae</taxon>
        <taxon>Dulcicalothrix</taxon>
    </lineage>
</organism>
<keyword evidence="3" id="KW-0547">Nucleotide-binding</keyword>
<evidence type="ECO:0000259" key="8">
    <source>
        <dbReference type="PROSITE" id="PS50011"/>
    </source>
</evidence>
<dbReference type="PANTHER" id="PTHR24363">
    <property type="entry name" value="SERINE/THREONINE PROTEIN KINASE"/>
    <property type="match status" value="1"/>
</dbReference>
<reference evidence="9" key="2">
    <citation type="journal article" date="2019" name="Genome Biol. Evol.">
        <title>Day and night: Metabolic profiles and evolutionary relationships of six axenic non-marine cyanobacteria.</title>
        <authorList>
            <person name="Will S.E."/>
            <person name="Henke P."/>
            <person name="Boedeker C."/>
            <person name="Huang S."/>
            <person name="Brinkmann H."/>
            <person name="Rohde M."/>
            <person name="Jarek M."/>
            <person name="Friedl T."/>
            <person name="Seufert S."/>
            <person name="Schumacher M."/>
            <person name="Overmann J."/>
            <person name="Neumann-Schaal M."/>
            <person name="Petersen J."/>
        </authorList>
    </citation>
    <scope>NUCLEOTIDE SEQUENCE [LARGE SCALE GENOMIC DNA]</scope>
    <source>
        <strain evidence="9">PCC 7102</strain>
    </source>
</reference>
<feature type="transmembrane region" description="Helical" evidence="7">
    <location>
        <begin position="344"/>
        <end position="365"/>
    </location>
</feature>
<dbReference type="PROSITE" id="PS50011">
    <property type="entry name" value="PROTEIN_KINASE_DOM"/>
    <property type="match status" value="1"/>
</dbReference>
<gene>
    <name evidence="9" type="ORF">DSM106972_001660</name>
</gene>
<keyword evidence="6 7" id="KW-0472">Membrane</keyword>
<dbReference type="SUPFAM" id="SSF56112">
    <property type="entry name" value="Protein kinase-like (PK-like)"/>
    <property type="match status" value="1"/>
</dbReference>
<protein>
    <recommendedName>
        <fullName evidence="8">Protein kinase domain-containing protein</fullName>
    </recommendedName>
</protein>
<feature type="transmembrane region" description="Helical" evidence="7">
    <location>
        <begin position="298"/>
        <end position="324"/>
    </location>
</feature>
<accession>A0A3S1DGM8</accession>
<keyword evidence="4" id="KW-0067">ATP-binding</keyword>
<proteinExistence type="predicted"/>
<dbReference type="InterPro" id="IPR008271">
    <property type="entry name" value="Ser/Thr_kinase_AS"/>
</dbReference>
<dbReference type="AlphaFoldDB" id="A0A3S1DGM8"/>
<comment type="caution">
    <text evidence="9">The sequence shown here is derived from an EMBL/GenBank/DDBJ whole genome shotgun (WGS) entry which is preliminary data.</text>
</comment>
<dbReference type="Gene3D" id="3.30.200.20">
    <property type="entry name" value="Phosphorylase Kinase, domain 1"/>
    <property type="match status" value="1"/>
</dbReference>
<evidence type="ECO:0000256" key="2">
    <source>
        <dbReference type="ARBA" id="ARBA00022692"/>
    </source>
</evidence>
<dbReference type="EMBL" id="RSCL01000001">
    <property type="protein sequence ID" value="RUT09671.1"/>
    <property type="molecule type" value="Genomic_DNA"/>
</dbReference>
<dbReference type="CDD" id="cd14014">
    <property type="entry name" value="STKc_PknB_like"/>
    <property type="match status" value="1"/>
</dbReference>
<evidence type="ECO:0000256" key="1">
    <source>
        <dbReference type="ARBA" id="ARBA00004141"/>
    </source>
</evidence>
<dbReference type="PANTHER" id="PTHR24363:SF7">
    <property type="entry name" value="SERINE_THREONINE-PROTEIN KINASE-LIKE PROTEIN E"/>
    <property type="match status" value="1"/>
</dbReference>
<feature type="domain" description="Protein kinase" evidence="8">
    <location>
        <begin position="5"/>
        <end position="266"/>
    </location>
</feature>
<evidence type="ECO:0000313" key="9">
    <source>
        <dbReference type="EMBL" id="RUT09671.1"/>
    </source>
</evidence>
<dbReference type="InterPro" id="IPR000719">
    <property type="entry name" value="Prot_kinase_dom"/>
</dbReference>
<name>A0A3S1DGM8_9CYAN</name>
<sequence length="465" mass="51839">MQGRYRVVRTLGGGGFGITYEIDDSGLPKVLKVLTNSLPKAIELFQQESSVLSRLQHPGIPKVESDGYFTYLPRDSEHPFHCLVMEKIEGVNLDEYMRESRSYQPIAELASINWLKQLVQILHQVHHQQYFHRDIKPANIMLRPDGQLALIDFGTAREVTQTFMQKLAGQEVTGIVSLGYTPPEQMNGRAVPQSDFYALGRTFIFLLTGKFPNSFPEDPRTGELIWRNYAPHVSQQLGNLIDYLVAPFPGNRPKDASQILDLLAAIDKDSSNYEKAPVHNTPKYAGFWKRAIAYIIDYVIIVIGVMVISGIVGSILVDVFPASMATLPSSIPKEKITSTPITDAVVGGLFTSSFGLFGLLLVFFVSDPPLYPVAKITSLLILILQWLYFVFLESSNLQATVGKMPLQIIATDANGKRLSFAQANIRYWSKNLSGIMLCIGYVVAIFTKKKQALHDIIANTLVINK</sequence>
<keyword evidence="10" id="KW-1185">Reference proteome</keyword>
<dbReference type="Proteomes" id="UP000271624">
    <property type="component" value="Unassembled WGS sequence"/>
</dbReference>